<evidence type="ECO:0000256" key="1">
    <source>
        <dbReference type="ARBA" id="ARBA00006432"/>
    </source>
</evidence>
<comment type="similarity">
    <text evidence="1">Belongs to the ATP-dependent AMP-binding enzyme family.</text>
</comment>
<keyword evidence="2" id="KW-0472">Membrane</keyword>
<dbReference type="Pfam" id="PF00501">
    <property type="entry name" value="AMP-binding"/>
    <property type="match status" value="1"/>
</dbReference>
<dbReference type="InterPro" id="IPR000873">
    <property type="entry name" value="AMP-dep_synth/lig_dom"/>
</dbReference>
<dbReference type="Pfam" id="PF00550">
    <property type="entry name" value="PP-binding"/>
    <property type="match status" value="1"/>
</dbReference>
<dbReference type="Gene3D" id="3.40.50.12780">
    <property type="entry name" value="N-terminal domain of ligase-like"/>
    <property type="match status" value="1"/>
</dbReference>
<evidence type="ECO:0000313" key="4">
    <source>
        <dbReference type="EMBL" id="CAH8243389.1"/>
    </source>
</evidence>
<feature type="transmembrane region" description="Helical" evidence="2">
    <location>
        <begin position="60"/>
        <end position="80"/>
    </location>
</feature>
<sequence>MIMNPLNRRGGITYISGRDREYTVTYAELLNRALHVLNLLRSKGIKTGEELLMQVEDNDMFITVFWACILGGIIPVPVTVGHNNEHKLKIFNIWSVLQRPHLIGTDKVISSLESYAQNNGLMETADVMRERAIDIGFDLEEWTGEDTISTESGIHYPNPDDIAFIQFSSGSTGNPKGVVLTHRNLIANLEAITAGAEIVREDKALSWLPLTHDMGLIGFHLGALANRVDLYLIPTDLFIRRPVLWFDKINEHRITITCSPNFGYKYFLQALRRGQEKQWDLSCVRLIFNGAEPISTEVCREFFEQMEQYHLHPSSLFNVYGLAEASLAVTFCPVNEGLTSIALDRSRLSIGDEIREVTKDEEHWSLVDLGYPVLHCQVRICGEDNEALPERRVGFVHIRGDNVTSGYYNNPDSSAEIMDRDGWLNTGDIGFMLHGRLIITGRAKEILFVNGRNYYPADVETVAMQIKGIELGKIAACGVWNQDLQRDELLIFIWHKRSVEEFAEIAAKVRKRISGIMGLQIDYVLPVTEMPKTTSGKIQRYALGQMYREGSFNSSIEQLNNLFVSSEPHALREPAVEEMEAELLAIWQTFCPDIHLGVHDNFFEAGMTSLMISQIAEHMEGKYSRHIKVADLFAHPTIAKMAKFISSPKSLGIPCIELSPHFFIDRGAVIKECVKEYRFVIEGESLQKIKELCKSQHTTFGEYIVFCYGMILAQLNDSENVLLNTMLERENLVELSMVDIARMEIQKGENAFQLEELDQLKLKKDQREAAVLIYEKALKSIPLSLTSYFDIVVELEDMVDEVSVVFSFQAQRMREKVMRDSFDHLAGMALHSVVEV</sequence>
<dbReference type="SUPFAM" id="SSF56801">
    <property type="entry name" value="Acetyl-CoA synthetase-like"/>
    <property type="match status" value="1"/>
</dbReference>
<dbReference type="PROSITE" id="PS00455">
    <property type="entry name" value="AMP_BINDING"/>
    <property type="match status" value="1"/>
</dbReference>
<dbReference type="RefSeq" id="WP_213429174.1">
    <property type="nucleotide sequence ID" value="NZ_AP031286.1"/>
</dbReference>
<dbReference type="PANTHER" id="PTHR22754:SF32">
    <property type="entry name" value="DISCO-INTERACTING PROTEIN 2"/>
    <property type="match status" value="1"/>
</dbReference>
<feature type="domain" description="Carrier" evidence="3">
    <location>
        <begin position="574"/>
        <end position="649"/>
    </location>
</feature>
<comment type="caution">
    <text evidence="4">The sequence shown here is derived from an EMBL/GenBank/DDBJ whole genome shotgun (WGS) entry which is preliminary data.</text>
</comment>
<reference evidence="4" key="1">
    <citation type="submission" date="2022-06" db="EMBL/GenBank/DDBJ databases">
        <authorList>
            <person name="Dietemann V."/>
            <person name="Ory F."/>
            <person name="Dainat B."/>
            <person name="Oberhansli S."/>
        </authorList>
    </citation>
    <scope>NUCLEOTIDE SEQUENCE</scope>
    <source>
        <strain evidence="4">Ena-SAMPLE-TAB-26-04-2022-14:26:32:270-5432</strain>
    </source>
</reference>
<dbReference type="Gene3D" id="3.30.300.30">
    <property type="match status" value="1"/>
</dbReference>
<dbReference type="InterPro" id="IPR020845">
    <property type="entry name" value="AMP-binding_CS"/>
</dbReference>
<proteinExistence type="inferred from homology"/>
<dbReference type="InterPro" id="IPR045851">
    <property type="entry name" value="AMP-bd_C_sf"/>
</dbReference>
<gene>
    <name evidence="4" type="ORF">WJ0W_000630</name>
</gene>
<dbReference type="InterPro" id="IPR036736">
    <property type="entry name" value="ACP-like_sf"/>
</dbReference>
<dbReference type="Proteomes" id="UP001154322">
    <property type="component" value="Unassembled WGS sequence"/>
</dbReference>
<organism evidence="4 5">
    <name type="scientific">Paenibacillus melissococcoides</name>
    <dbReference type="NCBI Taxonomy" id="2912268"/>
    <lineage>
        <taxon>Bacteria</taxon>
        <taxon>Bacillati</taxon>
        <taxon>Bacillota</taxon>
        <taxon>Bacilli</taxon>
        <taxon>Bacillales</taxon>
        <taxon>Paenibacillaceae</taxon>
        <taxon>Paenibacillus</taxon>
    </lineage>
</organism>
<keyword evidence="2" id="KW-0812">Transmembrane</keyword>
<dbReference type="SUPFAM" id="SSF47336">
    <property type="entry name" value="ACP-like"/>
    <property type="match status" value="1"/>
</dbReference>
<keyword evidence="5" id="KW-1185">Reference proteome</keyword>
<name>A0ABN8TXD0_9BACL</name>
<dbReference type="Gene3D" id="1.10.1200.10">
    <property type="entry name" value="ACP-like"/>
    <property type="match status" value="1"/>
</dbReference>
<keyword evidence="2" id="KW-1133">Transmembrane helix</keyword>
<dbReference type="EMBL" id="CALYLO010000001">
    <property type="protein sequence ID" value="CAH8243389.1"/>
    <property type="molecule type" value="Genomic_DNA"/>
</dbReference>
<dbReference type="PANTHER" id="PTHR22754">
    <property type="entry name" value="DISCO-INTERACTING PROTEIN 2 DIP2 -RELATED"/>
    <property type="match status" value="1"/>
</dbReference>
<evidence type="ECO:0000313" key="5">
    <source>
        <dbReference type="Proteomes" id="UP001154322"/>
    </source>
</evidence>
<evidence type="ECO:0000259" key="3">
    <source>
        <dbReference type="PROSITE" id="PS50075"/>
    </source>
</evidence>
<protein>
    <submittedName>
        <fullName evidence="4">Non-ribosomal peptide synthetase</fullName>
    </submittedName>
</protein>
<accession>A0ABN8TXD0</accession>
<dbReference type="InterPro" id="IPR009081">
    <property type="entry name" value="PP-bd_ACP"/>
</dbReference>
<dbReference type="InterPro" id="IPR042099">
    <property type="entry name" value="ANL_N_sf"/>
</dbReference>
<evidence type="ECO:0000256" key="2">
    <source>
        <dbReference type="SAM" id="Phobius"/>
    </source>
</evidence>
<dbReference type="PROSITE" id="PS50075">
    <property type="entry name" value="CARRIER"/>
    <property type="match status" value="1"/>
</dbReference>